<evidence type="ECO:0000259" key="2">
    <source>
        <dbReference type="PROSITE" id="PS50940"/>
    </source>
</evidence>
<name>A0A6P4IBM8_DROKI</name>
<dbReference type="GO" id="GO:0008061">
    <property type="term" value="F:chitin binding"/>
    <property type="evidence" value="ECO:0007669"/>
    <property type="project" value="InterPro"/>
</dbReference>
<dbReference type="RefSeq" id="XP_017026297.1">
    <property type="nucleotide sequence ID" value="XM_017170808.3"/>
</dbReference>
<organism evidence="3 4">
    <name type="scientific">Drosophila kikkawai</name>
    <name type="common">Fruit fly</name>
    <dbReference type="NCBI Taxonomy" id="30033"/>
    <lineage>
        <taxon>Eukaryota</taxon>
        <taxon>Metazoa</taxon>
        <taxon>Ecdysozoa</taxon>
        <taxon>Arthropoda</taxon>
        <taxon>Hexapoda</taxon>
        <taxon>Insecta</taxon>
        <taxon>Pterygota</taxon>
        <taxon>Neoptera</taxon>
        <taxon>Endopterygota</taxon>
        <taxon>Diptera</taxon>
        <taxon>Brachycera</taxon>
        <taxon>Muscomorpha</taxon>
        <taxon>Ephydroidea</taxon>
        <taxon>Drosophilidae</taxon>
        <taxon>Drosophila</taxon>
        <taxon>Sophophora</taxon>
    </lineage>
</organism>
<feature type="domain" description="Chitin-binding type-2" evidence="2">
    <location>
        <begin position="159"/>
        <end position="224"/>
    </location>
</feature>
<dbReference type="PROSITE" id="PS50940">
    <property type="entry name" value="CHIT_BIND_II"/>
    <property type="match status" value="1"/>
</dbReference>
<protein>
    <recommendedName>
        <fullName evidence="2">Chitin-binding type-2 domain-containing protein</fullName>
    </recommendedName>
</protein>
<keyword evidence="1" id="KW-0732">Signal</keyword>
<dbReference type="GeneID" id="108077485"/>
<dbReference type="Proteomes" id="UP001652661">
    <property type="component" value="Chromosome 3L"/>
</dbReference>
<sequence>MLRLLIWLGLAVVLGIFIQGIRSDCNVCSGDSNVACVSNTAFQFCSAQELPTGAVYNCPTGYYCTANAAICDANEGLRSCVGCGTCNADNTFACTSATTFALCLGSTTPSQIVGNCGTNYVCDWNNPNICGTTATGSQATCPGSNDGVPGVDPTTMTPTEYCATIQQSGRFPYGIDLTTTCRQYIYCHVNASVWIGGLYDCPGLTYFNSTSRLCGTGVPPRCTSGVATLSLTT</sequence>
<dbReference type="GO" id="GO:0005576">
    <property type="term" value="C:extracellular region"/>
    <property type="evidence" value="ECO:0007669"/>
    <property type="project" value="InterPro"/>
</dbReference>
<dbReference type="AlphaFoldDB" id="A0A6P4IBM8"/>
<reference evidence="4" key="1">
    <citation type="submission" date="2025-08" db="UniProtKB">
        <authorList>
            <consortium name="RefSeq"/>
        </authorList>
    </citation>
    <scope>IDENTIFICATION</scope>
    <source>
        <strain evidence="4">14028-0561.14</strain>
        <tissue evidence="4">Whole fly</tissue>
    </source>
</reference>
<dbReference type="SUPFAM" id="SSF57625">
    <property type="entry name" value="Invertebrate chitin-binding proteins"/>
    <property type="match status" value="1"/>
</dbReference>
<dbReference type="InterPro" id="IPR002557">
    <property type="entry name" value="Chitin-bd_dom"/>
</dbReference>
<dbReference type="InterPro" id="IPR036508">
    <property type="entry name" value="Chitin-bd_dom_sf"/>
</dbReference>
<evidence type="ECO:0000313" key="3">
    <source>
        <dbReference type="Proteomes" id="UP001652661"/>
    </source>
</evidence>
<dbReference type="OrthoDB" id="8179045at2759"/>
<feature type="signal peptide" evidence="1">
    <location>
        <begin position="1"/>
        <end position="23"/>
    </location>
</feature>
<evidence type="ECO:0000256" key="1">
    <source>
        <dbReference type="SAM" id="SignalP"/>
    </source>
</evidence>
<proteinExistence type="predicted"/>
<feature type="chain" id="PRO_5028065502" description="Chitin-binding type-2 domain-containing protein" evidence="1">
    <location>
        <begin position="24"/>
        <end position="233"/>
    </location>
</feature>
<keyword evidence="3" id="KW-1185">Reference proteome</keyword>
<gene>
    <name evidence="4" type="primary">LOC108077485</name>
</gene>
<evidence type="ECO:0000313" key="4">
    <source>
        <dbReference type="RefSeq" id="XP_017026297.1"/>
    </source>
</evidence>
<accession>A0A6P4IBM8</accession>